<dbReference type="EMBL" id="JAMPKM010000001">
    <property type="protein sequence ID" value="MEP0815732.1"/>
    <property type="molecule type" value="Genomic_DNA"/>
</dbReference>
<evidence type="ECO:0000313" key="4">
    <source>
        <dbReference type="Proteomes" id="UP001464891"/>
    </source>
</evidence>
<dbReference type="InterPro" id="IPR018309">
    <property type="entry name" value="Tscrpt_reg_PadR_C"/>
</dbReference>
<feature type="domain" description="Transcription regulator PadR N-terminal" evidence="1">
    <location>
        <begin position="7"/>
        <end position="79"/>
    </location>
</feature>
<protein>
    <submittedName>
        <fullName evidence="3">PadR family transcriptional regulator</fullName>
    </submittedName>
</protein>
<organism evidence="3 4">
    <name type="scientific">Trichocoleus desertorum GB2-A4</name>
    <dbReference type="NCBI Taxonomy" id="2933944"/>
    <lineage>
        <taxon>Bacteria</taxon>
        <taxon>Bacillati</taxon>
        <taxon>Cyanobacteriota</taxon>
        <taxon>Cyanophyceae</taxon>
        <taxon>Leptolyngbyales</taxon>
        <taxon>Trichocoleusaceae</taxon>
        <taxon>Trichocoleus</taxon>
    </lineage>
</organism>
<dbReference type="SUPFAM" id="SSF46785">
    <property type="entry name" value="Winged helix' DNA-binding domain"/>
    <property type="match status" value="1"/>
</dbReference>
<dbReference type="InterPro" id="IPR036390">
    <property type="entry name" value="WH_DNA-bd_sf"/>
</dbReference>
<reference evidence="3 4" key="1">
    <citation type="submission" date="2022-04" db="EMBL/GenBank/DDBJ databases">
        <title>Positive selection, recombination, and allopatry shape intraspecific diversity of widespread and dominant cyanobacteria.</title>
        <authorList>
            <person name="Wei J."/>
            <person name="Shu W."/>
            <person name="Hu C."/>
        </authorList>
    </citation>
    <scope>NUCLEOTIDE SEQUENCE [LARGE SCALE GENOMIC DNA]</scope>
    <source>
        <strain evidence="3 4">GB2-A4</strain>
    </source>
</reference>
<evidence type="ECO:0000259" key="1">
    <source>
        <dbReference type="Pfam" id="PF03551"/>
    </source>
</evidence>
<dbReference type="Pfam" id="PF03551">
    <property type="entry name" value="PadR"/>
    <property type="match status" value="1"/>
</dbReference>
<dbReference type="InterPro" id="IPR005149">
    <property type="entry name" value="Tscrpt_reg_PadR_N"/>
</dbReference>
<evidence type="ECO:0000259" key="2">
    <source>
        <dbReference type="Pfam" id="PF10400"/>
    </source>
</evidence>
<proteinExistence type="predicted"/>
<dbReference type="PANTHER" id="PTHR43252">
    <property type="entry name" value="TRANSCRIPTIONAL REGULATOR YQJI"/>
    <property type="match status" value="1"/>
</dbReference>
<evidence type="ECO:0000313" key="3">
    <source>
        <dbReference type="EMBL" id="MEP0815732.1"/>
    </source>
</evidence>
<dbReference type="Gene3D" id="1.10.10.10">
    <property type="entry name" value="Winged helix-like DNA-binding domain superfamily/Winged helix DNA-binding domain"/>
    <property type="match status" value="1"/>
</dbReference>
<comment type="caution">
    <text evidence="3">The sequence shown here is derived from an EMBL/GenBank/DDBJ whole genome shotgun (WGS) entry which is preliminary data.</text>
</comment>
<name>A0ABV0J1T9_9CYAN</name>
<dbReference type="Gene3D" id="6.10.140.190">
    <property type="match status" value="1"/>
</dbReference>
<dbReference type="RefSeq" id="WP_190431272.1">
    <property type="nucleotide sequence ID" value="NZ_JAMPKM010000001.1"/>
</dbReference>
<dbReference type="Pfam" id="PF10400">
    <property type="entry name" value="Vir_act_alpha_C"/>
    <property type="match status" value="1"/>
</dbReference>
<accession>A0ABV0J1T9</accession>
<dbReference type="InterPro" id="IPR036388">
    <property type="entry name" value="WH-like_DNA-bd_sf"/>
</dbReference>
<dbReference type="PANTHER" id="PTHR43252:SF4">
    <property type="entry name" value="TRANSCRIPTIONAL REGULATORY PROTEIN"/>
    <property type="match status" value="1"/>
</dbReference>
<dbReference type="Proteomes" id="UP001464891">
    <property type="component" value="Unassembled WGS sequence"/>
</dbReference>
<sequence length="176" mass="20170">MSLAHAILVLLTDSAQSGYDLAKQFDGSVGFFWQASHQQIYRELGKLEAQQWVEVEAIAQAGRPDKKLYHVTELGKQQLINWLGQASDPSPTREALLVKMFSGNLVPRDVILQELERRRDLHAKQLAFYRSIEEQHFANPQALPIEAQFRYLTLRKGIGYEADWLAWCEEAMQLLS</sequence>
<gene>
    <name evidence="3" type="ORF">NC998_01320</name>
</gene>
<feature type="domain" description="Transcription regulator PadR C-terminal" evidence="2">
    <location>
        <begin position="92"/>
        <end position="175"/>
    </location>
</feature>
<keyword evidence="4" id="KW-1185">Reference proteome</keyword>